<organism evidence="2">
    <name type="scientific">Tanacetum cinerariifolium</name>
    <name type="common">Dalmatian daisy</name>
    <name type="synonym">Chrysanthemum cinerariifolium</name>
    <dbReference type="NCBI Taxonomy" id="118510"/>
    <lineage>
        <taxon>Eukaryota</taxon>
        <taxon>Viridiplantae</taxon>
        <taxon>Streptophyta</taxon>
        <taxon>Embryophyta</taxon>
        <taxon>Tracheophyta</taxon>
        <taxon>Spermatophyta</taxon>
        <taxon>Magnoliopsida</taxon>
        <taxon>eudicotyledons</taxon>
        <taxon>Gunneridae</taxon>
        <taxon>Pentapetalae</taxon>
        <taxon>asterids</taxon>
        <taxon>campanulids</taxon>
        <taxon>Asterales</taxon>
        <taxon>Asteraceae</taxon>
        <taxon>Asteroideae</taxon>
        <taxon>Anthemideae</taxon>
        <taxon>Anthemidinae</taxon>
        <taxon>Tanacetum</taxon>
    </lineage>
</organism>
<proteinExistence type="predicted"/>
<comment type="caution">
    <text evidence="2">The sequence shown here is derived from an EMBL/GenBank/DDBJ whole genome shotgun (WGS) entry which is preliminary data.</text>
</comment>
<gene>
    <name evidence="2" type="ORF">Tci_465126</name>
</gene>
<accession>A0A699HWR5</accession>
<sequence length="194" mass="21733">SIGTELPRPGSGTHMASGRISFEELQVFKTVESSHKTHLEHHEEQIETILNHLDELPLERIEQVEEKIEGLGNGRVIIQISTLEMISEDIQYDDSYLYPGLLWFSNHLVFLKPSYPDMINNQDIEHTISPTPPPDYPLMNYLSGRSMKPLKSKSVPEKPNKMASKRTSTSAAPAMTQAAIRKLVVDNVAAALEA</sequence>
<dbReference type="EMBL" id="BKCJ010223663">
    <property type="protein sequence ID" value="GEY93152.1"/>
    <property type="molecule type" value="Genomic_DNA"/>
</dbReference>
<evidence type="ECO:0000313" key="2">
    <source>
        <dbReference type="EMBL" id="GEY93152.1"/>
    </source>
</evidence>
<dbReference type="AlphaFoldDB" id="A0A699HWR5"/>
<feature type="non-terminal residue" evidence="2">
    <location>
        <position position="1"/>
    </location>
</feature>
<name>A0A699HWR5_TANCI</name>
<reference evidence="2" key="1">
    <citation type="journal article" date="2019" name="Sci. Rep.">
        <title>Draft genome of Tanacetum cinerariifolium, the natural source of mosquito coil.</title>
        <authorList>
            <person name="Yamashiro T."/>
            <person name="Shiraishi A."/>
            <person name="Satake H."/>
            <person name="Nakayama K."/>
        </authorList>
    </citation>
    <scope>NUCLEOTIDE SEQUENCE</scope>
</reference>
<protein>
    <submittedName>
        <fullName evidence="2">Uncharacterized protein</fullName>
    </submittedName>
</protein>
<feature type="region of interest" description="Disordered" evidence="1">
    <location>
        <begin position="149"/>
        <end position="171"/>
    </location>
</feature>
<evidence type="ECO:0000256" key="1">
    <source>
        <dbReference type="SAM" id="MobiDB-lite"/>
    </source>
</evidence>